<dbReference type="Pfam" id="PF03370">
    <property type="entry name" value="CBM_21"/>
    <property type="match status" value="2"/>
</dbReference>
<evidence type="ECO:0000259" key="2">
    <source>
        <dbReference type="PROSITE" id="PS51159"/>
    </source>
</evidence>
<feature type="signal peptide" evidence="1">
    <location>
        <begin position="1"/>
        <end position="28"/>
    </location>
</feature>
<proteinExistence type="predicted"/>
<dbReference type="GO" id="GO:0008157">
    <property type="term" value="F:protein phosphatase 1 binding"/>
    <property type="evidence" value="ECO:0007669"/>
    <property type="project" value="TreeGrafter"/>
</dbReference>
<feature type="chain" id="PRO_5035192515" description="CBM21 domain-containing protein" evidence="1">
    <location>
        <begin position="29"/>
        <end position="254"/>
    </location>
</feature>
<dbReference type="GO" id="GO:0000164">
    <property type="term" value="C:protein phosphatase type 1 complex"/>
    <property type="evidence" value="ECO:0007669"/>
    <property type="project" value="TreeGrafter"/>
</dbReference>
<name>A0A8J8M8Q6_9FIRM</name>
<gene>
    <name evidence="3" type="ORF">HYG85_05240</name>
</gene>
<sequence length="254" mass="30390">MKKTVKLLMSVCLSLAMMMSICSFNIQAADDDNVDLYYANINSVYDHGVLQGWNIQGKIAVKNLAYQKNVVVHYTYDDETWKDVSASYEKTSNDGYEIWTFETPMQPSNKYYYRYNCKFAIKYEVNGQTYWDNNETKDYSFKGLNLTNKQDYQLNKCQMLVDRCYYRCGLNGTIMFQDFNPDKEVTVRYTTDNWETYKDIKAYKHPLYKPYKNMETWIFRIPERADKYEFAIMCEVNGNTFWDNNFDKNYVYTR</sequence>
<keyword evidence="1" id="KW-0732">Signal</keyword>
<reference evidence="3 4" key="1">
    <citation type="submission" date="2020-07" db="EMBL/GenBank/DDBJ databases">
        <title>Vallitalea guaymasensis genome.</title>
        <authorList>
            <person name="Postec A."/>
        </authorList>
    </citation>
    <scope>NUCLEOTIDE SEQUENCE [LARGE SCALE GENOMIC DNA]</scope>
    <source>
        <strain evidence="3 4">Ra1766G1</strain>
    </source>
</reference>
<evidence type="ECO:0000313" key="3">
    <source>
        <dbReference type="EMBL" id="QUH28353.1"/>
    </source>
</evidence>
<dbReference type="InterPro" id="IPR005036">
    <property type="entry name" value="CBM21_dom"/>
</dbReference>
<feature type="domain" description="CBM21" evidence="2">
    <location>
        <begin position="33"/>
        <end position="142"/>
    </location>
</feature>
<evidence type="ECO:0000256" key="1">
    <source>
        <dbReference type="SAM" id="SignalP"/>
    </source>
</evidence>
<dbReference type="Gene3D" id="2.60.40.2440">
    <property type="entry name" value="Carbohydrate binding type-21 domain"/>
    <property type="match status" value="2"/>
</dbReference>
<dbReference type="InterPro" id="IPR038175">
    <property type="entry name" value="CBM21_dom_sf"/>
</dbReference>
<dbReference type="PANTHER" id="PTHR12307:SF36">
    <property type="entry name" value="GLYCOGEN-BINDING SUBUNIT 76A"/>
    <property type="match status" value="1"/>
</dbReference>
<feature type="domain" description="CBM21" evidence="2">
    <location>
        <begin position="144"/>
        <end position="253"/>
    </location>
</feature>
<dbReference type="EMBL" id="CP058561">
    <property type="protein sequence ID" value="QUH28353.1"/>
    <property type="molecule type" value="Genomic_DNA"/>
</dbReference>
<dbReference type="Proteomes" id="UP000677305">
    <property type="component" value="Chromosome"/>
</dbReference>
<dbReference type="RefSeq" id="WP_212692594.1">
    <property type="nucleotide sequence ID" value="NZ_CP058561.1"/>
</dbReference>
<evidence type="ECO:0000313" key="4">
    <source>
        <dbReference type="Proteomes" id="UP000677305"/>
    </source>
</evidence>
<dbReference type="PROSITE" id="PS51159">
    <property type="entry name" value="CBM21"/>
    <property type="match status" value="2"/>
</dbReference>
<protein>
    <recommendedName>
        <fullName evidence="2">CBM21 domain-containing protein</fullName>
    </recommendedName>
</protein>
<organism evidence="3 4">
    <name type="scientific">Vallitalea guaymasensis</name>
    <dbReference type="NCBI Taxonomy" id="1185412"/>
    <lineage>
        <taxon>Bacteria</taxon>
        <taxon>Bacillati</taxon>
        <taxon>Bacillota</taxon>
        <taxon>Clostridia</taxon>
        <taxon>Lachnospirales</taxon>
        <taxon>Vallitaleaceae</taxon>
        <taxon>Vallitalea</taxon>
    </lineage>
</organism>
<dbReference type="InterPro" id="IPR050782">
    <property type="entry name" value="PP1_regulatory_subunit_3"/>
</dbReference>
<keyword evidence="4" id="KW-1185">Reference proteome</keyword>
<dbReference type="AlphaFoldDB" id="A0A8J8M8Q6"/>
<dbReference type="KEGG" id="vgu:HYG85_05240"/>
<dbReference type="PANTHER" id="PTHR12307">
    <property type="entry name" value="PROTEIN PHOSPHATASE 1 REGULATORY SUBUNIT"/>
    <property type="match status" value="1"/>
</dbReference>
<accession>A0A8J8M8Q6</accession>